<protein>
    <recommendedName>
        <fullName evidence="5">4-O-methyl-glucuronoyl methylesterase-like domain-containing protein</fullName>
    </recommendedName>
</protein>
<dbReference type="Proteomes" id="UP000199031">
    <property type="component" value="Unassembled WGS sequence"/>
</dbReference>
<keyword evidence="3" id="KW-0378">Hydrolase</keyword>
<dbReference type="InterPro" id="IPR029058">
    <property type="entry name" value="AB_hydrolase_fold"/>
</dbReference>
<keyword evidence="1" id="KW-0719">Serine esterase</keyword>
<dbReference type="InterPro" id="IPR054579">
    <property type="entry name" value="GCE-like_dom"/>
</dbReference>
<dbReference type="Pfam" id="PF22244">
    <property type="entry name" value="GCE_fung"/>
    <property type="match status" value="1"/>
</dbReference>
<proteinExistence type="predicted"/>
<evidence type="ECO:0000256" key="2">
    <source>
        <dbReference type="ARBA" id="ARBA00022729"/>
    </source>
</evidence>
<dbReference type="SUPFAM" id="SSF53474">
    <property type="entry name" value="alpha/beta-Hydrolases"/>
    <property type="match status" value="1"/>
</dbReference>
<dbReference type="RefSeq" id="WP_218148514.1">
    <property type="nucleotide sequence ID" value="NZ_FOXQ01000010.1"/>
</dbReference>
<evidence type="ECO:0000256" key="1">
    <source>
        <dbReference type="ARBA" id="ARBA00022487"/>
    </source>
</evidence>
<evidence type="ECO:0000256" key="4">
    <source>
        <dbReference type="SAM" id="SignalP"/>
    </source>
</evidence>
<dbReference type="STRING" id="1465490.SAMN05444277_110137"/>
<feature type="chain" id="PRO_5011567450" description="4-O-methyl-glucuronoyl methylesterase-like domain-containing protein" evidence="4">
    <location>
        <begin position="22"/>
        <end position="420"/>
    </location>
</feature>
<evidence type="ECO:0000256" key="3">
    <source>
        <dbReference type="ARBA" id="ARBA00022801"/>
    </source>
</evidence>
<feature type="domain" description="4-O-methyl-glucuronoyl methylesterase-like" evidence="5">
    <location>
        <begin position="225"/>
        <end position="368"/>
    </location>
</feature>
<reference evidence="6 7" key="1">
    <citation type="submission" date="2016-10" db="EMBL/GenBank/DDBJ databases">
        <authorList>
            <person name="de Groot N.N."/>
        </authorList>
    </citation>
    <scope>NUCLEOTIDE SEQUENCE [LARGE SCALE GENOMIC DNA]</scope>
    <source>
        <strain evidence="6 7">DSM 28286</strain>
    </source>
</reference>
<evidence type="ECO:0000313" key="6">
    <source>
        <dbReference type="EMBL" id="SFQ38770.1"/>
    </source>
</evidence>
<accession>A0A1I5Y3T5</accession>
<organism evidence="6 7">
    <name type="scientific">Parafilimonas terrae</name>
    <dbReference type="NCBI Taxonomy" id="1465490"/>
    <lineage>
        <taxon>Bacteria</taxon>
        <taxon>Pseudomonadati</taxon>
        <taxon>Bacteroidota</taxon>
        <taxon>Chitinophagia</taxon>
        <taxon>Chitinophagales</taxon>
        <taxon>Chitinophagaceae</taxon>
        <taxon>Parafilimonas</taxon>
    </lineage>
</organism>
<feature type="signal peptide" evidence="4">
    <location>
        <begin position="1"/>
        <end position="21"/>
    </location>
</feature>
<evidence type="ECO:0000259" key="5">
    <source>
        <dbReference type="Pfam" id="PF22244"/>
    </source>
</evidence>
<keyword evidence="7" id="KW-1185">Reference proteome</keyword>
<evidence type="ECO:0000313" key="7">
    <source>
        <dbReference type="Proteomes" id="UP000199031"/>
    </source>
</evidence>
<dbReference type="GO" id="GO:0052689">
    <property type="term" value="F:carboxylic ester hydrolase activity"/>
    <property type="evidence" value="ECO:0007669"/>
    <property type="project" value="UniProtKB-KW"/>
</dbReference>
<gene>
    <name evidence="6" type="ORF">SAMN05444277_110137</name>
</gene>
<sequence length="420" mass="46407">MMRKFITGTALAVVLTMAATAQTTEIPDTSYQLPPLLITQSGKAIHTAAGWEKHRPEVLALFEKYVYGKTPAKKIPVRFVTLSVNTTALNGAATRKQVRAYFSKDEKYFMDMLLYLPNNTGKPAPLFLGLNFGGNQTINADTGILISKRWVRYEEGAAYKDHHATEASRGVQAGRWPVEEIINRGYGLATIYYGDLQPDSSNSINAGIAPLFYKDGQTKPAPGEWGAIGVWAWGLGRAMDYLETDPAVDAKRVAVIGHSRLGKTALWAGAQDKRFALVISNNSGEGGAAITRRKYGETITKINTAFPHWFCDNYKAYNDREDELPVDFHELVALIAPRPVYVASASQDLWSDPTGEYLSAWHAGEVYKLYNLTGLPGAVPPTVNTPVGSGSIGYHIREGGHDIQLYDWQQYLDFADRFFK</sequence>
<name>A0A1I5Y3T5_9BACT</name>
<dbReference type="Gene3D" id="3.40.50.1820">
    <property type="entry name" value="alpha/beta hydrolase"/>
    <property type="match status" value="1"/>
</dbReference>
<keyword evidence="2 4" id="KW-0732">Signal</keyword>
<dbReference type="AlphaFoldDB" id="A0A1I5Y3T5"/>
<dbReference type="EMBL" id="FOXQ01000010">
    <property type="protein sequence ID" value="SFQ38770.1"/>
    <property type="molecule type" value="Genomic_DNA"/>
</dbReference>